<dbReference type="WBParaSite" id="TMUE_3000011424.1">
    <property type="protein sequence ID" value="TMUE_3000011424.1"/>
    <property type="gene ID" value="WBGene00289989"/>
</dbReference>
<dbReference type="Proteomes" id="UP000046395">
    <property type="component" value="Unassembled WGS sequence"/>
</dbReference>
<dbReference type="GO" id="GO:0004672">
    <property type="term" value="F:protein kinase activity"/>
    <property type="evidence" value="ECO:0007669"/>
    <property type="project" value="TreeGrafter"/>
</dbReference>
<evidence type="ECO:0000313" key="5">
    <source>
        <dbReference type="WBParaSite" id="TMUE_3000011424.1"/>
    </source>
</evidence>
<dbReference type="InterPro" id="IPR007110">
    <property type="entry name" value="Ig-like_dom"/>
</dbReference>
<name>A0A5S6QWE7_TRIMR</name>
<dbReference type="InterPro" id="IPR003598">
    <property type="entry name" value="Ig_sub2"/>
</dbReference>
<proteinExistence type="predicted"/>
<keyword evidence="4" id="KW-1185">Reference proteome</keyword>
<evidence type="ECO:0000256" key="1">
    <source>
        <dbReference type="ARBA" id="ARBA00023157"/>
    </source>
</evidence>
<dbReference type="Pfam" id="PF07679">
    <property type="entry name" value="I-set"/>
    <property type="match status" value="1"/>
</dbReference>
<dbReference type="InterPro" id="IPR013098">
    <property type="entry name" value="Ig_I-set"/>
</dbReference>
<dbReference type="AlphaFoldDB" id="A0A5S6QWE7"/>
<dbReference type="Gene3D" id="2.60.40.10">
    <property type="entry name" value="Immunoglobulins"/>
    <property type="match status" value="1"/>
</dbReference>
<dbReference type="PANTHER" id="PTHR47633">
    <property type="entry name" value="IMMUNOGLOBULIN"/>
    <property type="match status" value="1"/>
</dbReference>
<dbReference type="InterPro" id="IPR013783">
    <property type="entry name" value="Ig-like_fold"/>
</dbReference>
<sequence>MYSNDHARKINSHAIALTKTVNKWLYITPRYASWQFTPPEFLKVFTDVKATFGTSVTLDCLLIGRPRPKVTWLFNGEPVEFDDVEIFGTSDSCRLVIRRLRAHHIGQYAVVAENEVGRATCSASISQRRHEDP</sequence>
<dbReference type="PANTHER" id="PTHR47633:SF8">
    <property type="entry name" value="SPEG NEIGHBOR PROTEIN"/>
    <property type="match status" value="1"/>
</dbReference>
<keyword evidence="1" id="KW-1015">Disulfide bond</keyword>
<evidence type="ECO:0000256" key="2">
    <source>
        <dbReference type="ARBA" id="ARBA00023319"/>
    </source>
</evidence>
<dbReference type="SUPFAM" id="SSF48726">
    <property type="entry name" value="Immunoglobulin"/>
    <property type="match status" value="1"/>
</dbReference>
<evidence type="ECO:0000313" key="4">
    <source>
        <dbReference type="Proteomes" id="UP000046395"/>
    </source>
</evidence>
<dbReference type="PROSITE" id="PS50835">
    <property type="entry name" value="IG_LIKE"/>
    <property type="match status" value="1"/>
</dbReference>
<protein>
    <submittedName>
        <fullName evidence="5">Ig-like domain-containing protein</fullName>
    </submittedName>
</protein>
<dbReference type="FunFam" id="2.60.40.10:FF:000032">
    <property type="entry name" value="palladin isoform X1"/>
    <property type="match status" value="1"/>
</dbReference>
<keyword evidence="2" id="KW-0393">Immunoglobulin domain</keyword>
<dbReference type="InterPro" id="IPR036179">
    <property type="entry name" value="Ig-like_dom_sf"/>
</dbReference>
<evidence type="ECO:0000259" key="3">
    <source>
        <dbReference type="PROSITE" id="PS50835"/>
    </source>
</evidence>
<organism evidence="4 5">
    <name type="scientific">Trichuris muris</name>
    <name type="common">Mouse whipworm</name>
    <dbReference type="NCBI Taxonomy" id="70415"/>
    <lineage>
        <taxon>Eukaryota</taxon>
        <taxon>Metazoa</taxon>
        <taxon>Ecdysozoa</taxon>
        <taxon>Nematoda</taxon>
        <taxon>Enoplea</taxon>
        <taxon>Dorylaimia</taxon>
        <taxon>Trichinellida</taxon>
        <taxon>Trichuridae</taxon>
        <taxon>Trichuris</taxon>
    </lineage>
</organism>
<feature type="domain" description="Ig-like" evidence="3">
    <location>
        <begin position="39"/>
        <end position="126"/>
    </location>
</feature>
<reference evidence="5" key="1">
    <citation type="submission" date="2019-12" db="UniProtKB">
        <authorList>
            <consortium name="WormBaseParasite"/>
        </authorList>
    </citation>
    <scope>IDENTIFICATION</scope>
</reference>
<accession>A0A5S6QWE7</accession>
<dbReference type="SMART" id="SM00408">
    <property type="entry name" value="IGc2"/>
    <property type="match status" value="1"/>
</dbReference>